<evidence type="ECO:0000313" key="10">
    <source>
        <dbReference type="Proteomes" id="UP000008143"/>
    </source>
</evidence>
<sequence length="391" mass="43517">MSSLSKSFSEFSLDLCKELKKNPEKKNILFSPLSICSAMGLVLLGSKGDTAAEIEKVFHFPAAAGSRSSKPSCQQTCQAQGVHLLFKDLFSTLNKPNDHYELSIANRAYGEKSFPFSEQYLLCIEQLYNATLESVDFKTKADDVIQQINAWVESKTKGKIQNLFAKGSLDSTTALALVNAVYFKGSWKKQFKKENTTDAPFFLNKNDKTSVKMMSQKGKYKLGSNPELKCRILKLPYEEGFSMKIILPDDIDGLAELETHLTYETFTKLMDLQRTREVQVVVKLPQFKFGETYSLTEVLQSMGMTSAFHGANLSGISDKAGLAISTVVHKSYIEVNEEGTEAAAATGIGITVTSAPLPPQEFIVDRPFLFCIEHISTKSLLFYGRFTFPEI</sequence>
<evidence type="ECO:0000313" key="11">
    <source>
        <dbReference type="RefSeq" id="XP_031760352.1"/>
    </source>
</evidence>
<dbReference type="InterPro" id="IPR042178">
    <property type="entry name" value="Serpin_sf_1"/>
</dbReference>
<dbReference type="CTD" id="6318"/>
<dbReference type="GO" id="GO:0004867">
    <property type="term" value="F:serine-type endopeptidase inhibitor activity"/>
    <property type="evidence" value="ECO:0007669"/>
    <property type="project" value="UniProtKB-KW"/>
</dbReference>
<dbReference type="FunFam" id="2.30.39.10:FF:000001">
    <property type="entry name" value="Serpin family B member 2"/>
    <property type="match status" value="1"/>
</dbReference>
<dbReference type="PROSITE" id="PS00284">
    <property type="entry name" value="SERPIN"/>
    <property type="match status" value="1"/>
</dbReference>
<keyword evidence="10" id="KW-1185">Reference proteome</keyword>
<dbReference type="Proteomes" id="UP000008143">
    <property type="component" value="Chromosome 6"/>
</dbReference>
<reference evidence="11" key="1">
    <citation type="submission" date="2025-08" db="UniProtKB">
        <authorList>
            <consortium name="RefSeq"/>
        </authorList>
    </citation>
    <scope>IDENTIFICATION</scope>
    <source>
        <strain evidence="11">Nigerian</strain>
        <tissue evidence="11">Liver and blood</tissue>
    </source>
</reference>
<dbReference type="InterPro" id="IPR000215">
    <property type="entry name" value="Serpin_fam"/>
</dbReference>
<evidence type="ECO:0000256" key="4">
    <source>
        <dbReference type="ARBA" id="ARBA00022690"/>
    </source>
</evidence>
<dbReference type="CDD" id="cd19956">
    <property type="entry name" value="serpinB"/>
    <property type="match status" value="1"/>
</dbReference>
<comment type="similarity">
    <text evidence="2">Belongs to the serpin family. Ov-serpin subfamily.</text>
</comment>
<proteinExistence type="inferred from homology"/>
<keyword evidence="6" id="KW-0007">Acetylation</keyword>
<evidence type="ECO:0000259" key="9">
    <source>
        <dbReference type="SMART" id="SM00093"/>
    </source>
</evidence>
<evidence type="ECO:0000256" key="6">
    <source>
        <dbReference type="ARBA" id="ARBA00022990"/>
    </source>
</evidence>
<accession>A0A8J1JR32</accession>
<dbReference type="InterPro" id="IPR042185">
    <property type="entry name" value="Serpin_sf_2"/>
</dbReference>
<evidence type="ECO:0000256" key="8">
    <source>
        <dbReference type="ARBA" id="ARBA00039202"/>
    </source>
</evidence>
<dbReference type="Xenbase" id="XB-GENE-5787878">
    <property type="gene designation" value="serpinb4"/>
</dbReference>
<dbReference type="InterPro" id="IPR023795">
    <property type="entry name" value="Serpin_CS"/>
</dbReference>
<evidence type="ECO:0000256" key="1">
    <source>
        <dbReference type="ARBA" id="ARBA00004496"/>
    </source>
</evidence>
<protein>
    <recommendedName>
        <fullName evidence="8">Serpin B6</fullName>
    </recommendedName>
</protein>
<dbReference type="PANTHER" id="PTHR11461">
    <property type="entry name" value="SERINE PROTEASE INHIBITOR, SERPIN"/>
    <property type="match status" value="1"/>
</dbReference>
<dbReference type="GeneID" id="100490314"/>
<evidence type="ECO:0000256" key="3">
    <source>
        <dbReference type="ARBA" id="ARBA00022490"/>
    </source>
</evidence>
<keyword evidence="3" id="KW-0963">Cytoplasm</keyword>
<organism evidence="10 11">
    <name type="scientific">Xenopus tropicalis</name>
    <name type="common">Western clawed frog</name>
    <name type="synonym">Silurana tropicalis</name>
    <dbReference type="NCBI Taxonomy" id="8364"/>
    <lineage>
        <taxon>Eukaryota</taxon>
        <taxon>Metazoa</taxon>
        <taxon>Chordata</taxon>
        <taxon>Craniata</taxon>
        <taxon>Vertebrata</taxon>
        <taxon>Euteleostomi</taxon>
        <taxon>Amphibia</taxon>
        <taxon>Batrachia</taxon>
        <taxon>Anura</taxon>
        <taxon>Pipoidea</taxon>
        <taxon>Pipidae</taxon>
        <taxon>Xenopodinae</taxon>
        <taxon>Xenopus</taxon>
        <taxon>Silurana</taxon>
    </lineage>
</organism>
<dbReference type="FunFam" id="3.30.497.10:FF:000001">
    <property type="entry name" value="Serine protease inhibitor"/>
    <property type="match status" value="1"/>
</dbReference>
<evidence type="ECO:0000256" key="5">
    <source>
        <dbReference type="ARBA" id="ARBA00022900"/>
    </source>
</evidence>
<comment type="subunit">
    <text evidence="7">Forms a complex with the monomeric form of beta-tryptase.</text>
</comment>
<dbReference type="GO" id="GO:0005737">
    <property type="term" value="C:cytoplasm"/>
    <property type="evidence" value="ECO:0007669"/>
    <property type="project" value="UniProtKB-SubCell"/>
</dbReference>
<dbReference type="InterPro" id="IPR023796">
    <property type="entry name" value="Serpin_dom"/>
</dbReference>
<name>A0A8J1JR32_XENTR</name>
<dbReference type="Pfam" id="PF00079">
    <property type="entry name" value="Serpin"/>
    <property type="match status" value="1"/>
</dbReference>
<evidence type="ECO:0000256" key="7">
    <source>
        <dbReference type="ARBA" id="ARBA00038828"/>
    </source>
</evidence>
<dbReference type="GO" id="GO:0005615">
    <property type="term" value="C:extracellular space"/>
    <property type="evidence" value="ECO:0007669"/>
    <property type="project" value="InterPro"/>
</dbReference>
<keyword evidence="5" id="KW-0722">Serine protease inhibitor</keyword>
<dbReference type="AGR" id="Xenbase:XB-GENE-5787878"/>
<dbReference type="SMART" id="SM00093">
    <property type="entry name" value="SERPIN"/>
    <property type="match status" value="1"/>
</dbReference>
<evidence type="ECO:0000313" key="12">
    <source>
        <dbReference type="Xenbase" id="XB-GENE-5787878"/>
    </source>
</evidence>
<gene>
    <name evidence="11 12" type="primary">serpinb4</name>
</gene>
<dbReference type="AlphaFoldDB" id="A0A8J1JR32"/>
<dbReference type="Gene3D" id="2.30.39.10">
    <property type="entry name" value="Alpha-1-antitrypsin, domain 1"/>
    <property type="match status" value="1"/>
</dbReference>
<keyword evidence="4" id="KW-0646">Protease inhibitor</keyword>
<feature type="domain" description="Serpin" evidence="9">
    <location>
        <begin position="13"/>
        <end position="389"/>
    </location>
</feature>
<evidence type="ECO:0000256" key="2">
    <source>
        <dbReference type="ARBA" id="ARBA00006426"/>
    </source>
</evidence>
<dbReference type="RefSeq" id="XP_031760352.1">
    <property type="nucleotide sequence ID" value="XM_031904492.1"/>
</dbReference>
<dbReference type="Gene3D" id="3.30.497.10">
    <property type="entry name" value="Antithrombin, subunit I, domain 2"/>
    <property type="match status" value="1"/>
</dbReference>
<dbReference type="SUPFAM" id="SSF56574">
    <property type="entry name" value="Serpins"/>
    <property type="match status" value="1"/>
</dbReference>
<comment type="subcellular location">
    <subcellularLocation>
        <location evidence="1">Cytoplasm</location>
    </subcellularLocation>
</comment>
<dbReference type="InterPro" id="IPR036186">
    <property type="entry name" value="Serpin_sf"/>
</dbReference>
<dbReference type="PRINTS" id="PR00780">
    <property type="entry name" value="LEUSERPINII"/>
</dbReference>
<dbReference type="PANTHER" id="PTHR11461:SF204">
    <property type="entry name" value="SERPIN B6"/>
    <property type="match status" value="1"/>
</dbReference>